<gene>
    <name evidence="1" type="ORF">HUT05_14075</name>
</gene>
<proteinExistence type="predicted"/>
<accession>A0A7H8T4J1</accession>
<sequence>MEAVAARAVRTVAETVSGVRAAPPAAADAFGVSLDIHAPADPFLKPGLVDRLRSRLPRPTPHTGGPSAV</sequence>
<dbReference type="AlphaFoldDB" id="A0A7H8T4J1"/>
<dbReference type="EMBL" id="CP056041">
    <property type="protein sequence ID" value="QKZ18391.1"/>
    <property type="molecule type" value="Genomic_DNA"/>
</dbReference>
<name>A0A7H8T4J1_STRCX</name>
<organism evidence="1 2">
    <name type="scientific">Streptomyces chartreusis</name>
    <dbReference type="NCBI Taxonomy" id="1969"/>
    <lineage>
        <taxon>Bacteria</taxon>
        <taxon>Bacillati</taxon>
        <taxon>Actinomycetota</taxon>
        <taxon>Actinomycetes</taxon>
        <taxon>Kitasatosporales</taxon>
        <taxon>Streptomycetaceae</taxon>
        <taxon>Streptomyces</taxon>
    </lineage>
</organism>
<dbReference type="Proteomes" id="UP000509418">
    <property type="component" value="Chromosome"/>
</dbReference>
<keyword evidence="2" id="KW-1185">Reference proteome</keyword>
<reference evidence="1 2" key="1">
    <citation type="submission" date="2020-06" db="EMBL/GenBank/DDBJ databases">
        <title>Genome mining for natural products.</title>
        <authorList>
            <person name="Zhang B."/>
            <person name="Shi J."/>
            <person name="Ge H."/>
        </authorList>
    </citation>
    <scope>NUCLEOTIDE SEQUENCE [LARGE SCALE GENOMIC DNA]</scope>
    <source>
        <strain evidence="1 2">NA02069</strain>
    </source>
</reference>
<evidence type="ECO:0000313" key="1">
    <source>
        <dbReference type="EMBL" id="QKZ18391.1"/>
    </source>
</evidence>
<dbReference type="RefSeq" id="WP_176575331.1">
    <property type="nucleotide sequence ID" value="NZ_CBDRGH010000017.1"/>
</dbReference>
<evidence type="ECO:0000313" key="2">
    <source>
        <dbReference type="Proteomes" id="UP000509418"/>
    </source>
</evidence>
<protein>
    <submittedName>
        <fullName evidence="1">Uncharacterized protein</fullName>
    </submittedName>
</protein>